<keyword evidence="2" id="KW-0732">Signal</keyword>
<dbReference type="PANTHER" id="PTHR38591:SF1">
    <property type="entry name" value="BLL1000 PROTEIN"/>
    <property type="match status" value="1"/>
</dbReference>
<evidence type="ECO:0000313" key="5">
    <source>
        <dbReference type="Proteomes" id="UP000292120"/>
    </source>
</evidence>
<feature type="domain" description="AttH" evidence="3">
    <location>
        <begin position="67"/>
        <end position="248"/>
    </location>
</feature>
<feature type="compositionally biased region" description="Low complexity" evidence="1">
    <location>
        <begin position="22"/>
        <end position="34"/>
    </location>
</feature>
<dbReference type="InterPro" id="IPR023374">
    <property type="entry name" value="AttH-like_dom_sf"/>
</dbReference>
<dbReference type="Gene3D" id="2.40.370.10">
    <property type="entry name" value="AttH-like domain"/>
    <property type="match status" value="2"/>
</dbReference>
<evidence type="ECO:0000256" key="1">
    <source>
        <dbReference type="SAM" id="MobiDB-lite"/>
    </source>
</evidence>
<keyword evidence="5" id="KW-1185">Reference proteome</keyword>
<organism evidence="4 5">
    <name type="scientific">Aquabacterium lacunae</name>
    <dbReference type="NCBI Taxonomy" id="2528630"/>
    <lineage>
        <taxon>Bacteria</taxon>
        <taxon>Pseudomonadati</taxon>
        <taxon>Pseudomonadota</taxon>
        <taxon>Betaproteobacteria</taxon>
        <taxon>Burkholderiales</taxon>
        <taxon>Aquabacterium</taxon>
    </lineage>
</organism>
<evidence type="ECO:0000256" key="2">
    <source>
        <dbReference type="SAM" id="SignalP"/>
    </source>
</evidence>
<comment type="caution">
    <text evidence="4">The sequence shown here is derived from an EMBL/GenBank/DDBJ whole genome shotgun (WGS) entry which is preliminary data.</text>
</comment>
<feature type="signal peptide" evidence="2">
    <location>
        <begin position="1"/>
        <end position="20"/>
    </location>
</feature>
<evidence type="ECO:0000313" key="4">
    <source>
        <dbReference type="EMBL" id="TBO27983.1"/>
    </source>
</evidence>
<dbReference type="OrthoDB" id="9770826at2"/>
<gene>
    <name evidence="4" type="ORF">EYS42_16160</name>
</gene>
<feature type="chain" id="PRO_5020830063" evidence="2">
    <location>
        <begin position="21"/>
        <end position="388"/>
    </location>
</feature>
<dbReference type="Pfam" id="PF17186">
    <property type="entry name" value="Lipocalin_9"/>
    <property type="match status" value="1"/>
</dbReference>
<dbReference type="Proteomes" id="UP000292120">
    <property type="component" value="Unassembled WGS sequence"/>
</dbReference>
<sequence>MTRRLWLGWGAGLVASSAGAQSSTLPSTPLSTPGLTPPGAPTTRPRVLPGQPLRFPRDHGAHPDHRTEWWYITGHLRPDGATAHPGFGFQITFFRTRVDEAEGNPSALAARQLLMAHVALTDLQGRQLLHDQRLLRAGLGLADAAEADTRVHLRDWRLHREARNTPHGAGSRYVADLPTRAFGLQLTMDSTQPVLLQGPDGYSRKGPVPEEASRYYSQPQLQVRGQLRLNGMPQPVQGLAWMDHEWSEGYLPGEAVGWDWLGINLRGGGALMLFRMRNAAGQAVWAGGSWRRADGTVQRFSPEQLRFEPLAHWRSPATGALYPVHWRLHTPLGRLTLKARLQAQELDGQASTGAVYWEGLSDLLDEAGQPLGLGYLEMTGYVRPLRMR</sequence>
<dbReference type="EMBL" id="SIXI01000008">
    <property type="protein sequence ID" value="TBO27983.1"/>
    <property type="molecule type" value="Genomic_DNA"/>
</dbReference>
<protein>
    <submittedName>
        <fullName evidence="4">Carotenoid 1,2-hydratase</fullName>
    </submittedName>
</protein>
<dbReference type="InterPro" id="IPR010791">
    <property type="entry name" value="AttH_dom"/>
</dbReference>
<dbReference type="Pfam" id="PF07143">
    <property type="entry name" value="CrtC"/>
    <property type="match status" value="1"/>
</dbReference>
<feature type="region of interest" description="Disordered" evidence="1">
    <location>
        <begin position="18"/>
        <end position="47"/>
    </location>
</feature>
<dbReference type="SUPFAM" id="SSF159245">
    <property type="entry name" value="AttH-like"/>
    <property type="match status" value="1"/>
</dbReference>
<evidence type="ECO:0000259" key="3">
    <source>
        <dbReference type="Pfam" id="PF07143"/>
    </source>
</evidence>
<accession>A0A4Q9GV32</accession>
<proteinExistence type="predicted"/>
<dbReference type="PANTHER" id="PTHR38591">
    <property type="entry name" value="HYDROLASE"/>
    <property type="match status" value="1"/>
</dbReference>
<name>A0A4Q9GV32_9BURK</name>
<dbReference type="AlphaFoldDB" id="A0A4Q9GV32"/>
<reference evidence="4 5" key="1">
    <citation type="submission" date="2019-02" db="EMBL/GenBank/DDBJ databases">
        <title>Aquabacterium sp. strain KMB7.</title>
        <authorList>
            <person name="Chen W.-M."/>
        </authorList>
    </citation>
    <scope>NUCLEOTIDE SEQUENCE [LARGE SCALE GENOMIC DNA]</scope>
    <source>
        <strain evidence="4 5">KMB7</strain>
    </source>
</reference>